<evidence type="ECO:0000313" key="11">
    <source>
        <dbReference type="EMBL" id="KAK1340579.1"/>
    </source>
</evidence>
<keyword evidence="5" id="KW-0862">Zinc</keyword>
<evidence type="ECO:0000256" key="8">
    <source>
        <dbReference type="SAM" id="Phobius"/>
    </source>
</evidence>
<dbReference type="InterPro" id="IPR000718">
    <property type="entry name" value="Peptidase_M13"/>
</dbReference>
<dbReference type="InterPro" id="IPR008753">
    <property type="entry name" value="Peptidase_M13_N"/>
</dbReference>
<dbReference type="Pfam" id="PF05649">
    <property type="entry name" value="Peptidase_M13_N"/>
    <property type="match status" value="1"/>
</dbReference>
<dbReference type="PANTHER" id="PTHR11733:SF141">
    <property type="entry name" value="MEMBRANE METALLO-ENDOPEPTIDASE-LIKE 1"/>
    <property type="match status" value="1"/>
</dbReference>
<dbReference type="Proteomes" id="UP001177744">
    <property type="component" value="Unassembled WGS sequence"/>
</dbReference>
<comment type="cofactor">
    <cofactor evidence="1">
        <name>Zn(2+)</name>
        <dbReference type="ChEBI" id="CHEBI:29105"/>
    </cofactor>
</comment>
<dbReference type="EMBL" id="JAULJE010000008">
    <property type="protein sequence ID" value="KAK1340579.1"/>
    <property type="molecule type" value="Genomic_DNA"/>
</dbReference>
<keyword evidence="2" id="KW-0645">Protease</keyword>
<keyword evidence="8" id="KW-1133">Transmembrane helix</keyword>
<keyword evidence="8" id="KW-0812">Transmembrane</keyword>
<dbReference type="Gene3D" id="3.40.390.10">
    <property type="entry name" value="Collagenase (Catalytic Domain)"/>
    <property type="match status" value="1"/>
</dbReference>
<dbReference type="GO" id="GO:0046872">
    <property type="term" value="F:metal ion binding"/>
    <property type="evidence" value="ECO:0007669"/>
    <property type="project" value="UniProtKB-KW"/>
</dbReference>
<organism evidence="11 12">
    <name type="scientific">Cnephaeus nilssonii</name>
    <name type="common">Northern bat</name>
    <name type="synonym">Eptesicus nilssonii</name>
    <dbReference type="NCBI Taxonomy" id="3371016"/>
    <lineage>
        <taxon>Eukaryota</taxon>
        <taxon>Metazoa</taxon>
        <taxon>Chordata</taxon>
        <taxon>Craniata</taxon>
        <taxon>Vertebrata</taxon>
        <taxon>Euteleostomi</taxon>
        <taxon>Mammalia</taxon>
        <taxon>Eutheria</taxon>
        <taxon>Laurasiatheria</taxon>
        <taxon>Chiroptera</taxon>
        <taxon>Yangochiroptera</taxon>
        <taxon>Vespertilionidae</taxon>
        <taxon>Cnephaeus</taxon>
    </lineage>
</organism>
<evidence type="ECO:0000256" key="5">
    <source>
        <dbReference type="ARBA" id="ARBA00022833"/>
    </source>
</evidence>
<gene>
    <name evidence="11" type="ORF">QTO34_019150</name>
</gene>
<accession>A0AA40I074</accession>
<keyword evidence="12" id="KW-1185">Reference proteome</keyword>
<dbReference type="GO" id="GO:0005886">
    <property type="term" value="C:plasma membrane"/>
    <property type="evidence" value="ECO:0007669"/>
    <property type="project" value="TreeGrafter"/>
</dbReference>
<keyword evidence="6" id="KW-0482">Metalloprotease</keyword>
<dbReference type="GO" id="GO:0004222">
    <property type="term" value="F:metalloendopeptidase activity"/>
    <property type="evidence" value="ECO:0007669"/>
    <property type="project" value="InterPro"/>
</dbReference>
<proteinExistence type="predicted"/>
<evidence type="ECO:0008006" key="13">
    <source>
        <dbReference type="Google" id="ProtNLM"/>
    </source>
</evidence>
<dbReference type="AlphaFoldDB" id="A0AA40I074"/>
<dbReference type="SUPFAM" id="SSF55486">
    <property type="entry name" value="Metalloproteases ('zincins'), catalytic domain"/>
    <property type="match status" value="2"/>
</dbReference>
<dbReference type="PANTHER" id="PTHR11733">
    <property type="entry name" value="ZINC METALLOPROTEASE FAMILY M13 NEPRILYSIN-RELATED"/>
    <property type="match status" value="1"/>
</dbReference>
<evidence type="ECO:0000256" key="6">
    <source>
        <dbReference type="ARBA" id="ARBA00023049"/>
    </source>
</evidence>
<dbReference type="PROSITE" id="PS51885">
    <property type="entry name" value="NEPRILYSIN"/>
    <property type="match status" value="1"/>
</dbReference>
<evidence type="ECO:0000313" key="12">
    <source>
        <dbReference type="Proteomes" id="UP001177744"/>
    </source>
</evidence>
<evidence type="ECO:0000259" key="10">
    <source>
        <dbReference type="Pfam" id="PF05649"/>
    </source>
</evidence>
<dbReference type="Gene3D" id="1.10.1380.10">
    <property type="entry name" value="Neutral endopeptidase , domain2"/>
    <property type="match status" value="1"/>
</dbReference>
<evidence type="ECO:0000256" key="1">
    <source>
        <dbReference type="ARBA" id="ARBA00001947"/>
    </source>
</evidence>
<comment type="caution">
    <text evidence="11">The sequence shown here is derived from an EMBL/GenBank/DDBJ whole genome shotgun (WGS) entry which is preliminary data.</text>
</comment>
<protein>
    <recommendedName>
        <fullName evidence="13">Membrane metallo-endopeptidase-like 1</fullName>
    </recommendedName>
</protein>
<keyword evidence="8" id="KW-0472">Membrane</keyword>
<keyword evidence="3" id="KW-0479">Metal-binding</keyword>
<dbReference type="CDD" id="cd08662">
    <property type="entry name" value="M13"/>
    <property type="match status" value="1"/>
</dbReference>
<dbReference type="GO" id="GO:0016485">
    <property type="term" value="P:protein processing"/>
    <property type="evidence" value="ECO:0007669"/>
    <property type="project" value="TreeGrafter"/>
</dbReference>
<evidence type="ECO:0000256" key="7">
    <source>
        <dbReference type="SAM" id="MobiDB-lite"/>
    </source>
</evidence>
<evidence type="ECO:0000256" key="2">
    <source>
        <dbReference type="ARBA" id="ARBA00022670"/>
    </source>
</evidence>
<evidence type="ECO:0000256" key="4">
    <source>
        <dbReference type="ARBA" id="ARBA00022801"/>
    </source>
</evidence>
<dbReference type="InterPro" id="IPR018497">
    <property type="entry name" value="Peptidase_M13_C"/>
</dbReference>
<dbReference type="InterPro" id="IPR042089">
    <property type="entry name" value="Peptidase_M13_dom_2"/>
</dbReference>
<evidence type="ECO:0000259" key="9">
    <source>
        <dbReference type="Pfam" id="PF01431"/>
    </source>
</evidence>
<keyword evidence="4" id="KW-0378">Hydrolase</keyword>
<reference evidence="11" key="1">
    <citation type="submission" date="2023-06" db="EMBL/GenBank/DDBJ databases">
        <title>Reference genome for the Northern bat (Eptesicus nilssonii), a most northern bat species.</title>
        <authorList>
            <person name="Laine V.N."/>
            <person name="Pulliainen A.T."/>
            <person name="Lilley T.M."/>
        </authorList>
    </citation>
    <scope>NUCLEOTIDE SEQUENCE</scope>
    <source>
        <strain evidence="11">BLF_Eptnil</strain>
        <tissue evidence="11">Kidney</tissue>
    </source>
</reference>
<feature type="region of interest" description="Disordered" evidence="7">
    <location>
        <begin position="63"/>
        <end position="83"/>
    </location>
</feature>
<dbReference type="InterPro" id="IPR024079">
    <property type="entry name" value="MetalloPept_cat_dom_sf"/>
</dbReference>
<feature type="compositionally biased region" description="Basic and acidic residues" evidence="7">
    <location>
        <begin position="751"/>
        <end position="761"/>
    </location>
</feature>
<dbReference type="PRINTS" id="PR00786">
    <property type="entry name" value="NEPRILYSIN"/>
</dbReference>
<name>A0AA40I074_CNENI</name>
<evidence type="ECO:0000256" key="3">
    <source>
        <dbReference type="ARBA" id="ARBA00022723"/>
    </source>
</evidence>
<feature type="transmembrane region" description="Helical" evidence="8">
    <location>
        <begin position="24"/>
        <end position="48"/>
    </location>
</feature>
<feature type="domain" description="Peptidase M13 N-terminal" evidence="10">
    <location>
        <begin position="109"/>
        <end position="507"/>
    </location>
</feature>
<dbReference type="Pfam" id="PF01431">
    <property type="entry name" value="Peptidase_M13"/>
    <property type="match status" value="1"/>
</dbReference>
<feature type="region of interest" description="Disordered" evidence="7">
    <location>
        <begin position="740"/>
        <end position="763"/>
    </location>
</feature>
<feature type="domain" description="Peptidase M13 C-terminal" evidence="9">
    <location>
        <begin position="568"/>
        <end position="727"/>
    </location>
</feature>
<sequence>MGKPESPAGAAETRGRSWRRRPGFLEWGLLLLLLLLTGALAALSLLYAHSGGKQRPLLTSRLASGKEKTAVKRKPRAIQGPQEDEMCTSPGCVIAAARILRNMDPSKDPCEDFYQHACGGWLRRHVVPETSSRYSVFDILRDELEVVLKGALEHTAARDRPAVQKAKTLYRSCMNESIIEERDSQPLLETLGRVGGWPVAMDEWTDTVGRHWELERQLAAMNAQFNRRVLIDLFIWNDDQNSSRHIIYIDQPTLGMPSREHYFQEGSNQKVREAYLQFMVSVATMLRADMSLPRDHRRVQEDMAQVLRLETQLANATAPQEERHDVTTLYHRMPVTELQDRFSLKGFNWTLFIQSVLSSVKIELLPDEEVVVYGIPYLQKLESIIDVFSARTMQNYLVWRLVQDRISSLSQRFKDARAKYRKVLYGKTTEEVRWRECVSYVNSNMESAAGLPLRQEGLLQRQQGRELIDKVRAVFVETLDELSWMDEASKKKAQEKAMSMKVQIGYPDYILDERSKHLDKEYSNLDFSEHLYFENGLQNLKASAQRSLKKLRKKVDQNLWIIGAAVVNAFYSPNRNQIVFPAGILQPPFFSKDQPQALNFGGIGMVIGHEITHGFDDNGGQHAGLVEQLLAQHFQEQSECMVHQYGNYSWDLAEQQNAQHPRENSLTTEGAAAYKAYLKWRAEGGRDQQLPGLDLTFDQVFFLNYAQVGPRPRHLPKLPHPRLCRPHCGCLQGAQGRQARGNQTEGAWKLPEGRGRKEGGGRGRSVVRLLPAEFAVQSIKTDVHSPLKVLGSLQNLAAFSDAFHCARGTPMHPRVRCRVW</sequence>